<feature type="domain" description="BTB" evidence="1">
    <location>
        <begin position="162"/>
        <end position="229"/>
    </location>
</feature>
<name>A0A8X6NJ12_NEPPI</name>
<dbReference type="InterPro" id="IPR011333">
    <property type="entry name" value="SKP1/BTB/POZ_sf"/>
</dbReference>
<organism evidence="2 3">
    <name type="scientific">Nephila pilipes</name>
    <name type="common">Giant wood spider</name>
    <name type="synonym">Nephila maculata</name>
    <dbReference type="NCBI Taxonomy" id="299642"/>
    <lineage>
        <taxon>Eukaryota</taxon>
        <taxon>Metazoa</taxon>
        <taxon>Ecdysozoa</taxon>
        <taxon>Arthropoda</taxon>
        <taxon>Chelicerata</taxon>
        <taxon>Arachnida</taxon>
        <taxon>Araneae</taxon>
        <taxon>Araneomorphae</taxon>
        <taxon>Entelegynae</taxon>
        <taxon>Araneoidea</taxon>
        <taxon>Nephilidae</taxon>
        <taxon>Nephila</taxon>
    </lineage>
</organism>
<evidence type="ECO:0000259" key="1">
    <source>
        <dbReference type="PROSITE" id="PS50097"/>
    </source>
</evidence>
<reference evidence="2" key="1">
    <citation type="submission" date="2020-08" db="EMBL/GenBank/DDBJ databases">
        <title>Multicomponent nature underlies the extraordinary mechanical properties of spider dragline silk.</title>
        <authorList>
            <person name="Kono N."/>
            <person name="Nakamura H."/>
            <person name="Mori M."/>
            <person name="Yoshida Y."/>
            <person name="Ohtoshi R."/>
            <person name="Malay A.D."/>
            <person name="Moran D.A.P."/>
            <person name="Tomita M."/>
            <person name="Numata K."/>
            <person name="Arakawa K."/>
        </authorList>
    </citation>
    <scope>NUCLEOTIDE SEQUENCE</scope>
</reference>
<accession>A0A8X6NJ12</accession>
<dbReference type="Gene3D" id="1.25.40.420">
    <property type="match status" value="1"/>
</dbReference>
<dbReference type="PANTHER" id="PTHR24413">
    <property type="entry name" value="SPECKLE-TYPE POZ PROTEIN"/>
    <property type="match status" value="1"/>
</dbReference>
<dbReference type="Proteomes" id="UP000887013">
    <property type="component" value="Unassembled WGS sequence"/>
</dbReference>
<dbReference type="SMART" id="SM00225">
    <property type="entry name" value="BTB"/>
    <property type="match status" value="1"/>
</dbReference>
<dbReference type="Gene3D" id="3.30.710.10">
    <property type="entry name" value="Potassium Channel Kv1.1, Chain A"/>
    <property type="match status" value="1"/>
</dbReference>
<dbReference type="FunFam" id="3.30.710.10:FF:000159">
    <property type="entry name" value="Speckle-type POZ protein B"/>
    <property type="match status" value="1"/>
</dbReference>
<evidence type="ECO:0000313" key="2">
    <source>
        <dbReference type="EMBL" id="GFT17692.1"/>
    </source>
</evidence>
<comment type="caution">
    <text evidence="2">The sequence shown here is derived from an EMBL/GenBank/DDBJ whole genome shotgun (WGS) entry which is preliminary data.</text>
</comment>
<dbReference type="OrthoDB" id="6437200at2759"/>
<proteinExistence type="predicted"/>
<protein>
    <submittedName>
        <fullName evidence="2">Speckle-type POZ protein</fullName>
    </submittedName>
</protein>
<dbReference type="AlphaFoldDB" id="A0A8X6NJ12"/>
<dbReference type="Pfam" id="PF00651">
    <property type="entry name" value="BTB"/>
    <property type="match status" value="1"/>
</dbReference>
<dbReference type="PROSITE" id="PS50097">
    <property type="entry name" value="BTB"/>
    <property type="match status" value="1"/>
</dbReference>
<evidence type="ECO:0000313" key="3">
    <source>
        <dbReference type="Proteomes" id="UP000887013"/>
    </source>
</evidence>
<keyword evidence="3" id="KW-1185">Reference proteome</keyword>
<gene>
    <name evidence="2" type="primary">spop</name>
    <name evidence="2" type="ORF">NPIL_693601</name>
</gene>
<dbReference type="CDD" id="cd14733">
    <property type="entry name" value="BACK"/>
    <property type="match status" value="1"/>
</dbReference>
<dbReference type="EMBL" id="BMAW01010190">
    <property type="protein sequence ID" value="GFT17692.1"/>
    <property type="molecule type" value="Genomic_DNA"/>
</dbReference>
<dbReference type="InterPro" id="IPR000210">
    <property type="entry name" value="BTB/POZ_dom"/>
</dbReference>
<sequence length="327" mass="37530">MSKIPVTWKMDGKIPERGSSSAFSKFMLNPEWLMTCWFTFGNPNVPDFIEIRRKCHSKNCYISGKLELHREVPSEEMPRIYWKREVSIFFEPGCAIKNLEIPYDVITPRLSIVGYIIISDNVEKSACVIRKVNDEKDIQLKFLNELSNDLERLLNPETASFEDVHLKCGSVAIPAHKLILSMRSPVFSAMFSSEMEETRKNEVDITDVEVPVLRMMLKYIYTGKVENLTISLVEDLLFAAEKYQLKGLKTRCSDYLKSTVSIENVLGILSLGDLHDPDLKVFAMDFICEKCDEFPALERTEEWKNLLKEKLPLALEVLTSLVKSKGK</sequence>
<dbReference type="SUPFAM" id="SSF54695">
    <property type="entry name" value="POZ domain"/>
    <property type="match status" value="1"/>
</dbReference>